<feature type="domain" description="Protein kinase" evidence="3">
    <location>
        <begin position="201"/>
        <end position="499"/>
    </location>
</feature>
<evidence type="ECO:0000256" key="1">
    <source>
        <dbReference type="PROSITE-ProRule" id="PRU10141"/>
    </source>
</evidence>
<evidence type="ECO:0000256" key="2">
    <source>
        <dbReference type="SAM" id="MobiDB-lite"/>
    </source>
</evidence>
<proteinExistence type="predicted"/>
<dbReference type="Proteomes" id="UP001301731">
    <property type="component" value="Chromosome"/>
</dbReference>
<reference evidence="4 5" key="1">
    <citation type="submission" date="2023-10" db="EMBL/GenBank/DDBJ databases">
        <title>The genome sequence of Streptomyces sp. HUAS YS2.</title>
        <authorList>
            <person name="Mo P."/>
        </authorList>
    </citation>
    <scope>NUCLEOTIDE SEQUENCE [LARGE SCALE GENOMIC DNA]</scope>
    <source>
        <strain evidence="4 5">HUAS YS2</strain>
    </source>
</reference>
<sequence>MTAAGKPPVPRPGPPRKERWFQPRRSAFAWEQEGLDHIRRLMPTAEPYRAWATFSFTAASGRTNECDLFIAVPGGLYLLELKGHPGRVVNHGDTWQFHADRVRTLKNPLHLTDLKCKELKGQLERAARSMGVDPRRVPFVKPAVFLHDSSLVSNLDEFQRINVYGRNDGASGLAKVWDDLLGRPPERESWRITPQTGQLLEQLMQKIGISHSTAHLRYGDDWKLEPGALDAGPGWEDRLAVRDDGLVQEEGRVRIYLVEQMAGEAARRAADRAARREYQVLQGITHRGIAQAVQIRQHQGGPAILFRHRHSDLRLDAYLAAYGGKLTPETRLDLVRQLAEALRYAHNRSLYHRALSARSVYVSAKENGAEPVIRITDWQTAARDFDTTSMRSIGDTPLDGGLIEDSAQVYLAPETDQEFADPVDLDLFGLGAISYLLLTGEPPAPQRSALIERLSAEGGLHPYAVADGLSDSLDDLIYRATRAEVVDRLPSADRFLDLLDEAEQLTAAPDQPAAVQGDPLTALPGQPVDAEWTVKRVLGTGATARALLVERVLEESTDPDGKQVVEERVFKVALDQEKDSRLYAEANALKSVGGGRIIRLLDEPREIAGHTVLELECAGEATLGARLRGEGRLTYDQLERYGNDLFIALDQLAAKGVRHRDIKPDNLGLHKRDDGSWELLLFDFSLADASERDITAGTRGYLDPFLGSTRRSLYDDHAERYAAAVTLHEMASGERPVWGDGQSDPRMSDDADLFVAAELFEPGLRDGLTTFFQRALHRDVDRRFDTFKQMEDAWRQIFRTADSAKPATTQATVGAVPSTTEEARETAAAAAELSTALDAAGLSPRAVSVANGLGAVTVGELLDVPPHTIARARGAGTLVRRELNRRHKQWTAMLKRPAGGEEPRPAAKVGSSSGSAAGSPLNEARLTAAESIDSLATRLAPGPARKGNLKPEVVRLTLGLPDAKEEGGALSDLGPWPPQTLIAKHLNSSQPTVSRHHVAAIEEWAATDWISHIRDELVQILGQAGRVMTVHEAATELRVRHGAADDSVERTLAKALAVVRAAADAEALQRGADREPRLEVLRRGPHVLLALDSLPGTDDPTPQELAGYATALGAAADRLAAEDPLPGRATVVRTLREVAAPDGMAPLADTRLVGLAAVISQNASASPRLEIYPKSLGLARAIRISQAAAGVRRETGVSIGELVARIKARFPSLPVSAALTHIEIEDALTEAGFPLEYDTVRKRFFPPVAEGARWTSSTYTRTSVLVAEARAAVAVGRDPQALVRTKLTAAAERGGFLALTLKGADLPGTAAAVAAEFGVTPVDFNAEFLAAFRVLAEELGTDWSKVLRADAAFTTGGELKPGLRSYVQRVTGRLLERFIARAEEAGPKAVLFFHNAGLLARYFDGGGHDLLVALQQAARRPAQLPHGLWWLCPMEDPKQTPSLDGRTVEVVDRATEWAVLDTLFLKALRAERTDA</sequence>
<dbReference type="SUPFAM" id="SSF56112">
    <property type="entry name" value="Protein kinase-like (PK-like)"/>
    <property type="match status" value="2"/>
</dbReference>
<dbReference type="InterPro" id="IPR011528">
    <property type="entry name" value="NERD"/>
</dbReference>
<dbReference type="GO" id="GO:0016301">
    <property type="term" value="F:kinase activity"/>
    <property type="evidence" value="ECO:0007669"/>
    <property type="project" value="UniProtKB-KW"/>
</dbReference>
<feature type="domain" description="Protein kinase" evidence="3">
    <location>
        <begin position="532"/>
        <end position="795"/>
    </location>
</feature>
<protein>
    <submittedName>
        <fullName evidence="4">BREX system serine/threonine kinase PglW</fullName>
    </submittedName>
</protein>
<dbReference type="InterPro" id="IPR000719">
    <property type="entry name" value="Prot_kinase_dom"/>
</dbReference>
<feature type="region of interest" description="Disordered" evidence="2">
    <location>
        <begin position="893"/>
        <end position="919"/>
    </location>
</feature>
<evidence type="ECO:0000313" key="5">
    <source>
        <dbReference type="Proteomes" id="UP001301731"/>
    </source>
</evidence>
<dbReference type="Gene3D" id="1.10.510.10">
    <property type="entry name" value="Transferase(Phosphotransferase) domain 1"/>
    <property type="match status" value="2"/>
</dbReference>
<keyword evidence="4" id="KW-0808">Transferase</keyword>
<keyword evidence="4" id="KW-0418">Kinase</keyword>
<organism evidence="4 5">
    <name type="scientific">Streptomyces solicathayae</name>
    <dbReference type="NCBI Taxonomy" id="3081768"/>
    <lineage>
        <taxon>Bacteria</taxon>
        <taxon>Bacillati</taxon>
        <taxon>Actinomycetota</taxon>
        <taxon>Actinomycetes</taxon>
        <taxon>Kitasatosporales</taxon>
        <taxon>Streptomycetaceae</taxon>
        <taxon>Streptomyces</taxon>
    </lineage>
</organism>
<keyword evidence="5" id="KW-1185">Reference proteome</keyword>
<dbReference type="InterPro" id="IPR017441">
    <property type="entry name" value="Protein_kinase_ATP_BS"/>
</dbReference>
<evidence type="ECO:0000313" key="4">
    <source>
        <dbReference type="EMBL" id="WOX21232.1"/>
    </source>
</evidence>
<dbReference type="RefSeq" id="WP_318102084.1">
    <property type="nucleotide sequence ID" value="NZ_CP137573.1"/>
</dbReference>
<dbReference type="Pfam" id="PF00069">
    <property type="entry name" value="Pkinase"/>
    <property type="match status" value="2"/>
</dbReference>
<keyword evidence="1" id="KW-0067">ATP-binding</keyword>
<dbReference type="PROSITE" id="PS00107">
    <property type="entry name" value="PROTEIN_KINASE_ATP"/>
    <property type="match status" value="1"/>
</dbReference>
<dbReference type="PANTHER" id="PTHR24347">
    <property type="entry name" value="SERINE/THREONINE-PROTEIN KINASE"/>
    <property type="match status" value="1"/>
</dbReference>
<keyword evidence="1" id="KW-0547">Nucleotide-binding</keyword>
<feature type="binding site" evidence="1">
    <location>
        <position position="571"/>
    </location>
    <ligand>
        <name>ATP</name>
        <dbReference type="ChEBI" id="CHEBI:30616"/>
    </ligand>
</feature>
<evidence type="ECO:0000259" key="3">
    <source>
        <dbReference type="PROSITE" id="PS50011"/>
    </source>
</evidence>
<dbReference type="NCBIfam" id="NF033442">
    <property type="entry name" value="BREX_PglW"/>
    <property type="match status" value="1"/>
</dbReference>
<accession>A0ABZ0LPF0</accession>
<dbReference type="Pfam" id="PF08378">
    <property type="entry name" value="NERD"/>
    <property type="match status" value="1"/>
</dbReference>
<name>A0ABZ0LPF0_9ACTN</name>
<dbReference type="SMART" id="SM00220">
    <property type="entry name" value="S_TKc"/>
    <property type="match status" value="1"/>
</dbReference>
<dbReference type="PROSITE" id="PS50011">
    <property type="entry name" value="PROTEIN_KINASE_DOM"/>
    <property type="match status" value="2"/>
</dbReference>
<gene>
    <name evidence="4" type="primary">pglW</name>
    <name evidence="4" type="ORF">R2D22_07470</name>
</gene>
<dbReference type="InterPro" id="IPR011009">
    <property type="entry name" value="Kinase-like_dom_sf"/>
</dbReference>
<dbReference type="InterPro" id="IPR049832">
    <property type="entry name" value="BREX_PglW"/>
</dbReference>
<dbReference type="EMBL" id="CP137573">
    <property type="protein sequence ID" value="WOX21232.1"/>
    <property type="molecule type" value="Genomic_DNA"/>
</dbReference>
<feature type="compositionally biased region" description="Low complexity" evidence="2">
    <location>
        <begin position="910"/>
        <end position="919"/>
    </location>
</feature>